<feature type="compositionally biased region" description="Polar residues" evidence="1">
    <location>
        <begin position="105"/>
        <end position="120"/>
    </location>
</feature>
<proteinExistence type="predicted"/>
<reference evidence="2" key="2">
    <citation type="submission" date="2016-05" db="EMBL/GenBank/DDBJ databases">
        <title>Comparative analysis highlights variable genome content of wheat rusts and divergence of the mating loci.</title>
        <authorList>
            <person name="Cuomo C.A."/>
            <person name="Bakkeren G."/>
            <person name="Szabo L."/>
            <person name="Khalil H."/>
            <person name="Joly D."/>
            <person name="Goldberg J."/>
            <person name="Young S."/>
            <person name="Zeng Q."/>
            <person name="Fellers J."/>
        </authorList>
    </citation>
    <scope>NUCLEOTIDE SEQUENCE [LARGE SCALE GENOMIC DNA]</scope>
    <source>
        <strain evidence="2">1-1 BBBD Race 1</strain>
    </source>
</reference>
<gene>
    <name evidence="2" type="ORF">PTTG_05583</name>
</gene>
<dbReference type="VEuPathDB" id="FungiDB:PTTG_05583"/>
<reference evidence="3" key="4">
    <citation type="submission" date="2025-05" db="UniProtKB">
        <authorList>
            <consortium name="EnsemblFungi"/>
        </authorList>
    </citation>
    <scope>IDENTIFICATION</scope>
    <source>
        <strain evidence="3">isolate 1-1 / race 1 (BBBD)</strain>
    </source>
</reference>
<accession>A0A180G4E1</accession>
<reference evidence="3 4" key="3">
    <citation type="journal article" date="2017" name="G3 (Bethesda)">
        <title>Comparative analysis highlights variable genome content of wheat rusts and divergence of the mating loci.</title>
        <authorList>
            <person name="Cuomo C.A."/>
            <person name="Bakkeren G."/>
            <person name="Khalil H.B."/>
            <person name="Panwar V."/>
            <person name="Joly D."/>
            <person name="Linning R."/>
            <person name="Sakthikumar S."/>
            <person name="Song X."/>
            <person name="Adiconis X."/>
            <person name="Fan L."/>
            <person name="Goldberg J.M."/>
            <person name="Levin J.Z."/>
            <person name="Young S."/>
            <person name="Zeng Q."/>
            <person name="Anikster Y."/>
            <person name="Bruce M."/>
            <person name="Wang M."/>
            <person name="Yin C."/>
            <person name="McCallum B."/>
            <person name="Szabo L.J."/>
            <person name="Hulbert S."/>
            <person name="Chen X."/>
            <person name="Fellers J.P."/>
        </authorList>
    </citation>
    <scope>NUCLEOTIDE SEQUENCE</scope>
    <source>
        <strain evidence="3">isolate 1-1 / race 1 (BBBD)</strain>
        <strain evidence="4">Isolate 1-1 / race 1 (BBBD)</strain>
    </source>
</reference>
<protein>
    <submittedName>
        <fullName evidence="2 3">Uncharacterized protein</fullName>
    </submittedName>
</protein>
<dbReference type="EnsemblFungi" id="PTTG_05583-t43_1">
    <property type="protein sequence ID" value="PTTG_05583-t43_1-p1"/>
    <property type="gene ID" value="PTTG_05583"/>
</dbReference>
<name>A0A180G4E1_PUCT1</name>
<reference evidence="2" key="1">
    <citation type="submission" date="2009-11" db="EMBL/GenBank/DDBJ databases">
        <authorList>
            <consortium name="The Broad Institute Genome Sequencing Platform"/>
            <person name="Ward D."/>
            <person name="Feldgarden M."/>
            <person name="Earl A."/>
            <person name="Young S.K."/>
            <person name="Zeng Q."/>
            <person name="Koehrsen M."/>
            <person name="Alvarado L."/>
            <person name="Berlin A."/>
            <person name="Bochicchio J."/>
            <person name="Borenstein D."/>
            <person name="Chapman S.B."/>
            <person name="Chen Z."/>
            <person name="Engels R."/>
            <person name="Freedman E."/>
            <person name="Gellesch M."/>
            <person name="Goldberg J."/>
            <person name="Griggs A."/>
            <person name="Gujja S."/>
            <person name="Heilman E."/>
            <person name="Heiman D."/>
            <person name="Hepburn T."/>
            <person name="Howarth C."/>
            <person name="Jen D."/>
            <person name="Larson L."/>
            <person name="Lewis B."/>
            <person name="Mehta T."/>
            <person name="Park D."/>
            <person name="Pearson M."/>
            <person name="Roberts A."/>
            <person name="Saif S."/>
            <person name="Shea T."/>
            <person name="Shenoy N."/>
            <person name="Sisk P."/>
            <person name="Stolte C."/>
            <person name="Sykes S."/>
            <person name="Thomson T."/>
            <person name="Walk T."/>
            <person name="White J."/>
            <person name="Yandava C."/>
            <person name="Izard J."/>
            <person name="Baranova O.V."/>
            <person name="Blanton J.M."/>
            <person name="Tanner A.C."/>
            <person name="Dewhirst F.E."/>
            <person name="Haas B."/>
            <person name="Nusbaum C."/>
            <person name="Birren B."/>
        </authorList>
    </citation>
    <scope>NUCLEOTIDE SEQUENCE [LARGE SCALE GENOMIC DNA]</scope>
    <source>
        <strain evidence="2">1-1 BBBD Race 1</strain>
    </source>
</reference>
<evidence type="ECO:0000313" key="4">
    <source>
        <dbReference type="Proteomes" id="UP000005240"/>
    </source>
</evidence>
<feature type="compositionally biased region" description="Basic residues" evidence="1">
    <location>
        <begin position="83"/>
        <end position="97"/>
    </location>
</feature>
<sequence length="120" mass="13029">MVNGKPTVADISVFRQDIAEETYSDARNFGEIGMTDNPYAEGGLRAGWDPLTGAPKQNRGPGQKTNFNRSPDDGDHTGQARQKTGRSRGYKGKKFNPRHKELNAATGSRGNPPKSQEATP</sequence>
<feature type="region of interest" description="Disordered" evidence="1">
    <location>
        <begin position="28"/>
        <end position="120"/>
    </location>
</feature>
<dbReference type="OrthoDB" id="2507050at2759"/>
<dbReference type="AlphaFoldDB" id="A0A180G4E1"/>
<evidence type="ECO:0000313" key="3">
    <source>
        <dbReference type="EnsemblFungi" id="PTTG_05583-t43_1-p1"/>
    </source>
</evidence>
<dbReference type="EMBL" id="ADAS02000376">
    <property type="protein sequence ID" value="OAV87504.1"/>
    <property type="molecule type" value="Genomic_DNA"/>
</dbReference>
<organism evidence="2">
    <name type="scientific">Puccinia triticina (isolate 1-1 / race 1 (BBBD))</name>
    <name type="common">Brown leaf rust fungus</name>
    <dbReference type="NCBI Taxonomy" id="630390"/>
    <lineage>
        <taxon>Eukaryota</taxon>
        <taxon>Fungi</taxon>
        <taxon>Dikarya</taxon>
        <taxon>Basidiomycota</taxon>
        <taxon>Pucciniomycotina</taxon>
        <taxon>Pucciniomycetes</taxon>
        <taxon>Pucciniales</taxon>
        <taxon>Pucciniaceae</taxon>
        <taxon>Puccinia</taxon>
    </lineage>
</organism>
<dbReference type="Proteomes" id="UP000005240">
    <property type="component" value="Unassembled WGS sequence"/>
</dbReference>
<evidence type="ECO:0000256" key="1">
    <source>
        <dbReference type="SAM" id="MobiDB-lite"/>
    </source>
</evidence>
<keyword evidence="4" id="KW-1185">Reference proteome</keyword>
<evidence type="ECO:0000313" key="2">
    <source>
        <dbReference type="EMBL" id="OAV87504.1"/>
    </source>
</evidence>